<dbReference type="SMART" id="SM00530">
    <property type="entry name" value="HTH_XRE"/>
    <property type="match status" value="1"/>
</dbReference>
<dbReference type="Proteomes" id="UP000274122">
    <property type="component" value="Chromosome"/>
</dbReference>
<dbReference type="CDD" id="cd00093">
    <property type="entry name" value="HTH_XRE"/>
    <property type="match status" value="1"/>
</dbReference>
<evidence type="ECO:0000313" key="2">
    <source>
        <dbReference type="EMBL" id="VEB96401.1"/>
    </source>
</evidence>
<dbReference type="RefSeq" id="WP_126358380.1">
    <property type="nucleotide sequence ID" value="NZ_LR134201.1"/>
</dbReference>
<dbReference type="InterPro" id="IPR001387">
    <property type="entry name" value="Cro/C1-type_HTH"/>
</dbReference>
<organism evidence="2 3">
    <name type="scientific">Cedecea lapagei</name>
    <dbReference type="NCBI Taxonomy" id="158823"/>
    <lineage>
        <taxon>Bacteria</taxon>
        <taxon>Pseudomonadati</taxon>
        <taxon>Pseudomonadota</taxon>
        <taxon>Gammaproteobacteria</taxon>
        <taxon>Enterobacterales</taxon>
        <taxon>Enterobacteriaceae</taxon>
        <taxon>Cedecea</taxon>
    </lineage>
</organism>
<dbReference type="GO" id="GO:0003677">
    <property type="term" value="F:DNA binding"/>
    <property type="evidence" value="ECO:0007669"/>
    <property type="project" value="InterPro"/>
</dbReference>
<dbReference type="InterPro" id="IPR010982">
    <property type="entry name" value="Lambda_DNA-bd_dom_sf"/>
</dbReference>
<evidence type="ECO:0000313" key="3">
    <source>
        <dbReference type="Proteomes" id="UP000274122"/>
    </source>
</evidence>
<proteinExistence type="predicted"/>
<feature type="domain" description="HTH cro/C1-type" evidence="1">
    <location>
        <begin position="16"/>
        <end position="70"/>
    </location>
</feature>
<name>A0A447V0J7_9ENTR</name>
<evidence type="ECO:0000259" key="1">
    <source>
        <dbReference type="PROSITE" id="PS50943"/>
    </source>
</evidence>
<gene>
    <name evidence="2" type="ORF">NCTC11466_01560</name>
</gene>
<keyword evidence="3" id="KW-1185">Reference proteome</keyword>
<dbReference type="OrthoDB" id="9803379at2"/>
<dbReference type="Gene3D" id="1.10.260.40">
    <property type="entry name" value="lambda repressor-like DNA-binding domains"/>
    <property type="match status" value="1"/>
</dbReference>
<dbReference type="Pfam" id="PF01381">
    <property type="entry name" value="HTH_3"/>
    <property type="match status" value="1"/>
</dbReference>
<dbReference type="AlphaFoldDB" id="A0A447V0J7"/>
<accession>A0A447V0J7</accession>
<reference evidence="2 3" key="1">
    <citation type="submission" date="2018-12" db="EMBL/GenBank/DDBJ databases">
        <authorList>
            <consortium name="Pathogen Informatics"/>
        </authorList>
    </citation>
    <scope>NUCLEOTIDE SEQUENCE [LARGE SCALE GENOMIC DNA]</scope>
    <source>
        <strain evidence="2 3">NCTC11466</strain>
    </source>
</reference>
<protein>
    <submittedName>
        <fullName evidence="2">Anaerobic benzoate catabolism transcriptional regulator</fullName>
    </submittedName>
</protein>
<dbReference type="KEGG" id="clap:NCTC11466_01560"/>
<dbReference type="PROSITE" id="PS50943">
    <property type="entry name" value="HTH_CROC1"/>
    <property type="match status" value="1"/>
</dbReference>
<sequence>MPSIYSEEYQLVIKSLRDARVKRGITQQQLAQAMGRPQSFIAKIESGERRLDVIEFAHVAQLLGVEPAPLLESVMGKLEML</sequence>
<dbReference type="SUPFAM" id="SSF47413">
    <property type="entry name" value="lambda repressor-like DNA-binding domains"/>
    <property type="match status" value="1"/>
</dbReference>
<dbReference type="EMBL" id="LR134201">
    <property type="protein sequence ID" value="VEB96401.1"/>
    <property type="molecule type" value="Genomic_DNA"/>
</dbReference>